<evidence type="ECO:0000256" key="2">
    <source>
        <dbReference type="SAM" id="Phobius"/>
    </source>
</evidence>
<keyword evidence="2" id="KW-0472">Membrane</keyword>
<protein>
    <recommendedName>
        <fullName evidence="4">Hydrogenase expression protein</fullName>
    </recommendedName>
</protein>
<dbReference type="Gene3D" id="2.80.10.50">
    <property type="match status" value="1"/>
</dbReference>
<name>A0AAU2V611_9ACTN</name>
<organism evidence="3">
    <name type="scientific">Streptomyces sp. NBC_00003</name>
    <dbReference type="NCBI Taxonomy" id="2903608"/>
    <lineage>
        <taxon>Bacteria</taxon>
        <taxon>Bacillati</taxon>
        <taxon>Actinomycetota</taxon>
        <taxon>Actinomycetes</taxon>
        <taxon>Kitasatosporales</taxon>
        <taxon>Streptomycetaceae</taxon>
        <taxon>Streptomyces</taxon>
    </lineage>
</organism>
<evidence type="ECO:0000256" key="1">
    <source>
        <dbReference type="SAM" id="MobiDB-lite"/>
    </source>
</evidence>
<evidence type="ECO:0000313" key="3">
    <source>
        <dbReference type="EMBL" id="WTW62905.1"/>
    </source>
</evidence>
<feature type="compositionally biased region" description="Pro residues" evidence="1">
    <location>
        <begin position="271"/>
        <end position="292"/>
    </location>
</feature>
<sequence>MSMWTALEPPATTVAPGDSAVVRLRVRNTGDTVEEYRLSPVGDAAGWASVEPAVLRLYPGAEGTAEVTFAPPRTPDAVAGPSPFGIRVEPREHPGEANVVEGRLTISPFAEMRAELVPRTVKGRRWAKGRVAVDNLGNQPLTASFSTRDNGDTFTVEANPNAVQVDPGRAGFAEVQLTAANVSWFGGIRQHQFTVSVLRSGEPAPQELRGTYVQPSVFPRWVLAVGSVLVAAAVAFALIWFQHDVGVKSQASEKAPSKEEPLPQGSNTPLPSAPPAPSKQPPPPSVPAPPAPGGDQPKPKDPGGGGSGGGGGNNAPKPPKYDPNKQVRIQSGLGYLLVSATDQKPEGRYVYAAPTSFNKPPWDQFWHVHPLPNNEFAFTSSSEPWAVADNVREGNQIQMWGASGGGASLSDGSMTANQKWSIQPISGGDGFVRLVSRDDNWCLSDLTPNDRKNLQVAEVRPCGALPDDQQRWKILQ</sequence>
<dbReference type="PROSITE" id="PS50231">
    <property type="entry name" value="RICIN_B_LECTIN"/>
    <property type="match status" value="1"/>
</dbReference>
<feature type="transmembrane region" description="Helical" evidence="2">
    <location>
        <begin position="221"/>
        <end position="241"/>
    </location>
</feature>
<evidence type="ECO:0008006" key="4">
    <source>
        <dbReference type="Google" id="ProtNLM"/>
    </source>
</evidence>
<feature type="compositionally biased region" description="Gly residues" evidence="1">
    <location>
        <begin position="302"/>
        <end position="313"/>
    </location>
</feature>
<keyword evidence="2" id="KW-1133">Transmembrane helix</keyword>
<proteinExistence type="predicted"/>
<dbReference type="CDD" id="cd00161">
    <property type="entry name" value="beta-trefoil_Ricin-like"/>
    <property type="match status" value="1"/>
</dbReference>
<accession>A0AAU2V611</accession>
<reference evidence="3" key="1">
    <citation type="submission" date="2022-10" db="EMBL/GenBank/DDBJ databases">
        <title>The complete genomes of actinobacterial strains from the NBC collection.</title>
        <authorList>
            <person name="Joergensen T.S."/>
            <person name="Alvarez Arevalo M."/>
            <person name="Sterndorff E.B."/>
            <person name="Faurdal D."/>
            <person name="Vuksanovic O."/>
            <person name="Mourched A.-S."/>
            <person name="Charusanti P."/>
            <person name="Shaw S."/>
            <person name="Blin K."/>
            <person name="Weber T."/>
        </authorList>
    </citation>
    <scope>NUCLEOTIDE SEQUENCE</scope>
    <source>
        <strain evidence="3">NBC_00003</strain>
    </source>
</reference>
<feature type="region of interest" description="Disordered" evidence="1">
    <location>
        <begin position="251"/>
        <end position="326"/>
    </location>
</feature>
<dbReference type="SUPFAM" id="SSF50370">
    <property type="entry name" value="Ricin B-like lectins"/>
    <property type="match status" value="1"/>
</dbReference>
<dbReference type="EMBL" id="CP108318">
    <property type="protein sequence ID" value="WTW62905.1"/>
    <property type="molecule type" value="Genomic_DNA"/>
</dbReference>
<dbReference type="AlphaFoldDB" id="A0AAU2V611"/>
<gene>
    <name evidence="3" type="ORF">OG549_20870</name>
</gene>
<dbReference type="InterPro" id="IPR035992">
    <property type="entry name" value="Ricin_B-like_lectins"/>
</dbReference>
<keyword evidence="2" id="KW-0812">Transmembrane</keyword>